<protein>
    <submittedName>
        <fullName evidence="1">Uncharacterized protein</fullName>
    </submittedName>
</protein>
<evidence type="ECO:0000313" key="1">
    <source>
        <dbReference type="EMBL" id="SFB88670.1"/>
    </source>
</evidence>
<dbReference type="OrthoDB" id="5674874at2"/>
<dbReference type="RefSeq" id="WP_092319653.1">
    <property type="nucleotide sequence ID" value="NZ_FOKY01000015.1"/>
</dbReference>
<evidence type="ECO:0000313" key="2">
    <source>
        <dbReference type="Proteomes" id="UP000240042"/>
    </source>
</evidence>
<name>A0A1I1EUR1_BREAD</name>
<dbReference type="STRING" id="34097.SAMN02745150_01198"/>
<accession>A0A1I1EUR1</accession>
<dbReference type="EMBL" id="FOKY01000015">
    <property type="protein sequence ID" value="SFB88670.1"/>
    <property type="molecule type" value="Genomic_DNA"/>
</dbReference>
<proteinExistence type="predicted"/>
<gene>
    <name evidence="1" type="ORF">SAMN02745150_01198</name>
</gene>
<dbReference type="Proteomes" id="UP000240042">
    <property type="component" value="Unassembled WGS sequence"/>
</dbReference>
<organism evidence="1 2">
    <name type="scientific">Brevinema andersonii</name>
    <dbReference type="NCBI Taxonomy" id="34097"/>
    <lineage>
        <taxon>Bacteria</taxon>
        <taxon>Pseudomonadati</taxon>
        <taxon>Spirochaetota</taxon>
        <taxon>Spirochaetia</taxon>
        <taxon>Brevinematales</taxon>
        <taxon>Brevinemataceae</taxon>
        <taxon>Brevinema</taxon>
    </lineage>
</organism>
<keyword evidence="2" id="KW-1185">Reference proteome</keyword>
<reference evidence="2" key="1">
    <citation type="submission" date="2016-10" db="EMBL/GenBank/DDBJ databases">
        <authorList>
            <person name="Varghese N."/>
            <person name="Submissions S."/>
        </authorList>
    </citation>
    <scope>NUCLEOTIDE SEQUENCE [LARGE SCALE GENOMIC DNA]</scope>
    <source>
        <strain evidence="2">ATCC 43811</strain>
    </source>
</reference>
<sequence length="175" mass="20320">MNDFIAFLISLNIPLYATSQVFRDLFTAIAMQFNKLDKTVIKFVSQGFPQDTSLLEHIAKDRDIVRLQGESEASYRNRVTYAYLFRKQSATNSGITALIQRITNKPFVIRELFRETWVLGNVREKLGKTTILGSPLDRFFFIVAFQTSLMKEERTYIQRVIHLYKPAHSGFIIKD</sequence>
<dbReference type="AlphaFoldDB" id="A0A1I1EUR1"/>